<dbReference type="PANTHER" id="PTHR11806:SF2">
    <property type="entry name" value="METHYLENETETRAHYDROFOLATE--TRNA-(URACIL-5-)-METHYLTRANSFERASE TRMFO"/>
    <property type="match status" value="1"/>
</dbReference>
<gene>
    <name evidence="9" type="ORF">MNBD_DELTA01-534</name>
</gene>
<evidence type="ECO:0000259" key="8">
    <source>
        <dbReference type="Pfam" id="PF01134"/>
    </source>
</evidence>
<name>A0A3B0QU42_9ZZZZ</name>
<evidence type="ECO:0000256" key="1">
    <source>
        <dbReference type="ARBA" id="ARBA00001974"/>
    </source>
</evidence>
<dbReference type="NCBIfam" id="NF003739">
    <property type="entry name" value="PRK05335.1"/>
    <property type="match status" value="1"/>
</dbReference>
<dbReference type="InterPro" id="IPR002218">
    <property type="entry name" value="MnmG-rel"/>
</dbReference>
<keyword evidence="6" id="KW-0274">FAD</keyword>
<dbReference type="AlphaFoldDB" id="A0A3B0QU42"/>
<reference evidence="9" key="1">
    <citation type="submission" date="2018-06" db="EMBL/GenBank/DDBJ databases">
        <authorList>
            <person name="Zhirakovskaya E."/>
        </authorList>
    </citation>
    <scope>NUCLEOTIDE SEQUENCE</scope>
</reference>
<dbReference type="InterPro" id="IPR036188">
    <property type="entry name" value="FAD/NAD-bd_sf"/>
</dbReference>
<evidence type="ECO:0000256" key="6">
    <source>
        <dbReference type="ARBA" id="ARBA00022827"/>
    </source>
</evidence>
<dbReference type="GO" id="GO:0002098">
    <property type="term" value="P:tRNA wobble uridine modification"/>
    <property type="evidence" value="ECO:0007669"/>
    <property type="project" value="TreeGrafter"/>
</dbReference>
<comment type="cofactor">
    <cofactor evidence="1">
        <name>FAD</name>
        <dbReference type="ChEBI" id="CHEBI:57692"/>
    </cofactor>
</comment>
<dbReference type="Gene3D" id="3.50.50.60">
    <property type="entry name" value="FAD/NAD(P)-binding domain"/>
    <property type="match status" value="2"/>
</dbReference>
<dbReference type="GO" id="GO:0030488">
    <property type="term" value="P:tRNA methylation"/>
    <property type="evidence" value="ECO:0007669"/>
    <property type="project" value="TreeGrafter"/>
</dbReference>
<keyword evidence="5 9" id="KW-0808">Transferase</keyword>
<evidence type="ECO:0000256" key="5">
    <source>
        <dbReference type="ARBA" id="ARBA00022679"/>
    </source>
</evidence>
<keyword evidence="7" id="KW-0521">NADP</keyword>
<dbReference type="PROSITE" id="PS00837">
    <property type="entry name" value="ALADH_PNT_2"/>
    <property type="match status" value="1"/>
</dbReference>
<dbReference type="PANTHER" id="PTHR11806">
    <property type="entry name" value="GLUCOSE INHIBITED DIVISION PROTEIN A"/>
    <property type="match status" value="1"/>
</dbReference>
<evidence type="ECO:0000256" key="3">
    <source>
        <dbReference type="ARBA" id="ARBA00022603"/>
    </source>
</evidence>
<dbReference type="InterPro" id="IPR004417">
    <property type="entry name" value="TrmFO"/>
</dbReference>
<dbReference type="NCBIfam" id="TIGR00137">
    <property type="entry name" value="gid_trmFO"/>
    <property type="match status" value="1"/>
</dbReference>
<evidence type="ECO:0000256" key="2">
    <source>
        <dbReference type="ARBA" id="ARBA00022490"/>
    </source>
</evidence>
<proteinExistence type="inferred from homology"/>
<dbReference type="PRINTS" id="PR00411">
    <property type="entry name" value="PNDRDTASEI"/>
</dbReference>
<dbReference type="EMBL" id="UOEA01000050">
    <property type="protein sequence ID" value="VAV83762.1"/>
    <property type="molecule type" value="Genomic_DNA"/>
</dbReference>
<accession>A0A3B0QU42</accession>
<dbReference type="InterPro" id="IPR008143">
    <property type="entry name" value="Ala_DH/PNT_CS2"/>
</dbReference>
<dbReference type="GO" id="GO:0005829">
    <property type="term" value="C:cytosol"/>
    <property type="evidence" value="ECO:0007669"/>
    <property type="project" value="TreeGrafter"/>
</dbReference>
<protein>
    <submittedName>
        <fullName evidence="9">Methylenetetrahydrofolate--tRNA-(Uracil-5-)-methyltransferase TrmFO</fullName>
        <ecNumber evidence="9">2.1.1.74</ecNumber>
    </submittedName>
</protein>
<dbReference type="HAMAP" id="MF_01037">
    <property type="entry name" value="TrmFO"/>
    <property type="match status" value="1"/>
</dbReference>
<evidence type="ECO:0000313" key="9">
    <source>
        <dbReference type="EMBL" id="VAV83762.1"/>
    </source>
</evidence>
<sequence length="444" mass="47196">MTEVAIIGGGLAGVEAAWAAIGLGASVTLYEMKPERFSPAHRLAGLGELVCSNSLKSLSFENGSGLLKEEMRLFGSLVIEAAEATSVPAGQALAVDRERFSDYITQKLVSAGVNIIRKEITELPKDRPLIIATGPLTSEGFATTLGAMLGSGGLFFYDAIAPVVYKESIDFDIAFMGARYDKGGADYINCPMNKAEYEGFVGALLGAEKTLGKDFEKIPYFEGCMPVEAIAERGPDTLAFGPLRPVGFTDPRTGKRPHAIVQLRCENKEETIYNIVGFQTSLTRPEQKRVFSLIPGLGEVSFARYGSIHRNSYINSPLLLGNTLELKENSGIFLAGQITGVEGYCESAAMGIIAGISAFMSSAGLEFVAPPPSTMTGALIRYITSAESCEGKGGFQPMNSNFGIIEGGGGGKKRRGPVVEKALTEASGWRTKILQLLGVSGSVR</sequence>
<dbReference type="GO" id="GO:0016491">
    <property type="term" value="F:oxidoreductase activity"/>
    <property type="evidence" value="ECO:0007669"/>
    <property type="project" value="InterPro"/>
</dbReference>
<dbReference type="EC" id="2.1.1.74" evidence="9"/>
<keyword evidence="2" id="KW-0963">Cytoplasm</keyword>
<dbReference type="SUPFAM" id="SSF51905">
    <property type="entry name" value="FAD/NAD(P)-binding domain"/>
    <property type="match status" value="1"/>
</dbReference>
<dbReference type="GO" id="GO:0050660">
    <property type="term" value="F:flavin adenine dinucleotide binding"/>
    <property type="evidence" value="ECO:0007669"/>
    <property type="project" value="InterPro"/>
</dbReference>
<keyword evidence="4" id="KW-0285">Flavoprotein</keyword>
<dbReference type="GO" id="GO:0047151">
    <property type="term" value="F:tRNA (uracil(54)-C5)-methyltransferase activity, 5,10-methylenetetrahydrofolate-dependent"/>
    <property type="evidence" value="ECO:0007669"/>
    <property type="project" value="UniProtKB-EC"/>
</dbReference>
<keyword evidence="3 9" id="KW-0489">Methyltransferase</keyword>
<dbReference type="InterPro" id="IPR040131">
    <property type="entry name" value="MnmG_N"/>
</dbReference>
<dbReference type="Pfam" id="PF01134">
    <property type="entry name" value="GIDA"/>
    <property type="match status" value="1"/>
</dbReference>
<feature type="domain" description="MnmG N-terminal" evidence="8">
    <location>
        <begin position="4"/>
        <end position="364"/>
    </location>
</feature>
<evidence type="ECO:0000256" key="4">
    <source>
        <dbReference type="ARBA" id="ARBA00022630"/>
    </source>
</evidence>
<organism evidence="9">
    <name type="scientific">hydrothermal vent metagenome</name>
    <dbReference type="NCBI Taxonomy" id="652676"/>
    <lineage>
        <taxon>unclassified sequences</taxon>
        <taxon>metagenomes</taxon>
        <taxon>ecological metagenomes</taxon>
    </lineage>
</organism>
<evidence type="ECO:0000256" key="7">
    <source>
        <dbReference type="ARBA" id="ARBA00022857"/>
    </source>
</evidence>